<evidence type="ECO:0000313" key="4">
    <source>
        <dbReference type="Proteomes" id="UP000584824"/>
    </source>
</evidence>
<keyword evidence="4" id="KW-1185">Reference proteome</keyword>
<dbReference type="InterPro" id="IPR036374">
    <property type="entry name" value="OxRdtase_Mopterin-bd_sf"/>
</dbReference>
<reference evidence="3 4" key="1">
    <citation type="submission" date="2020-08" db="EMBL/GenBank/DDBJ databases">
        <title>Genomic Encyclopedia of Type Strains, Phase IV (KMG-IV): sequencing the most valuable type-strain genomes for metagenomic binning, comparative biology and taxonomic classification.</title>
        <authorList>
            <person name="Goeker M."/>
        </authorList>
    </citation>
    <scope>NUCLEOTIDE SEQUENCE [LARGE SCALE GENOMIC DNA]</scope>
    <source>
        <strain evidence="3 4">DSM 26385</strain>
    </source>
</reference>
<keyword evidence="1" id="KW-0732">Signal</keyword>
<evidence type="ECO:0000256" key="1">
    <source>
        <dbReference type="SAM" id="SignalP"/>
    </source>
</evidence>
<evidence type="ECO:0000313" key="3">
    <source>
        <dbReference type="EMBL" id="MBB4103719.1"/>
    </source>
</evidence>
<feature type="chain" id="PRO_5031347805" description="Oxidoreductase molybdopterin-binding domain-containing protein" evidence="1">
    <location>
        <begin position="31"/>
        <end position="170"/>
    </location>
</feature>
<dbReference type="Gene3D" id="3.90.420.10">
    <property type="entry name" value="Oxidoreductase, molybdopterin-binding domain"/>
    <property type="match status" value="1"/>
</dbReference>
<dbReference type="EMBL" id="JACIDU010000008">
    <property type="protein sequence ID" value="MBB4103719.1"/>
    <property type="molecule type" value="Genomic_DNA"/>
</dbReference>
<dbReference type="Proteomes" id="UP000584824">
    <property type="component" value="Unassembled WGS sequence"/>
</dbReference>
<dbReference type="Pfam" id="PF00174">
    <property type="entry name" value="Oxidored_molyb"/>
    <property type="match status" value="1"/>
</dbReference>
<feature type="domain" description="Oxidoreductase molybdopterin-binding" evidence="2">
    <location>
        <begin position="67"/>
        <end position="144"/>
    </location>
</feature>
<proteinExistence type="predicted"/>
<dbReference type="InterPro" id="IPR000572">
    <property type="entry name" value="OxRdtase_Mopterin-bd_dom"/>
</dbReference>
<comment type="caution">
    <text evidence="3">The sequence shown here is derived from an EMBL/GenBank/DDBJ whole genome shotgun (WGS) entry which is preliminary data.</text>
</comment>
<evidence type="ECO:0000259" key="2">
    <source>
        <dbReference type="Pfam" id="PF00174"/>
    </source>
</evidence>
<dbReference type="RefSeq" id="WP_183792522.1">
    <property type="nucleotide sequence ID" value="NZ_JACIDU010000008.1"/>
</dbReference>
<accession>A0A7W6P2D1</accession>
<name>A0A7W6P2D1_9HYPH</name>
<sequence length="170" mass="19129">MQLFTRKFSRRSFGLSAAAMALAVAAKATASEASVRLTIVGRNGTRTRLTDADLDRLEQVNLDTTTFWTNGVQHFEGVLLRDVLALAGIDPSGETGNIEAEAYNEYTVALPISDAMTWDVILARRMNGKVLTLRDKGPLWIIYPRDQDSALLDKSYNHRWVWQLRQFKLL</sequence>
<organism evidence="3 4">
    <name type="scientific">Allorhizobium borbori</name>
    <dbReference type="NCBI Taxonomy" id="485907"/>
    <lineage>
        <taxon>Bacteria</taxon>
        <taxon>Pseudomonadati</taxon>
        <taxon>Pseudomonadota</taxon>
        <taxon>Alphaproteobacteria</taxon>
        <taxon>Hyphomicrobiales</taxon>
        <taxon>Rhizobiaceae</taxon>
        <taxon>Rhizobium/Agrobacterium group</taxon>
        <taxon>Allorhizobium</taxon>
    </lineage>
</organism>
<feature type="signal peptide" evidence="1">
    <location>
        <begin position="1"/>
        <end position="30"/>
    </location>
</feature>
<dbReference type="SUPFAM" id="SSF56524">
    <property type="entry name" value="Oxidoreductase molybdopterin-binding domain"/>
    <property type="match status" value="1"/>
</dbReference>
<dbReference type="AlphaFoldDB" id="A0A7W6P2D1"/>
<protein>
    <recommendedName>
        <fullName evidence="2">Oxidoreductase molybdopterin-binding domain-containing protein</fullName>
    </recommendedName>
</protein>
<gene>
    <name evidence="3" type="ORF">GGQ66_002287</name>
</gene>